<dbReference type="InterPro" id="IPR016187">
    <property type="entry name" value="CTDL_fold"/>
</dbReference>
<keyword evidence="1" id="KW-1015">Disulfide bond</keyword>
<name>A0AAD4MUR4_9BILA</name>
<organism evidence="4 5">
    <name type="scientific">Ditylenchus destructor</name>
    <dbReference type="NCBI Taxonomy" id="166010"/>
    <lineage>
        <taxon>Eukaryota</taxon>
        <taxon>Metazoa</taxon>
        <taxon>Ecdysozoa</taxon>
        <taxon>Nematoda</taxon>
        <taxon>Chromadorea</taxon>
        <taxon>Rhabditida</taxon>
        <taxon>Tylenchina</taxon>
        <taxon>Tylenchomorpha</taxon>
        <taxon>Sphaerularioidea</taxon>
        <taxon>Anguinidae</taxon>
        <taxon>Anguininae</taxon>
        <taxon>Ditylenchus</taxon>
    </lineage>
</organism>
<dbReference type="SMART" id="SM00034">
    <property type="entry name" value="CLECT"/>
    <property type="match status" value="2"/>
</dbReference>
<evidence type="ECO:0000256" key="1">
    <source>
        <dbReference type="ARBA" id="ARBA00023157"/>
    </source>
</evidence>
<dbReference type="InterPro" id="IPR016186">
    <property type="entry name" value="C-type_lectin-like/link_sf"/>
</dbReference>
<dbReference type="PANTHER" id="PTHR22801:SF63">
    <property type="entry name" value="C-TYPE LECTIN DOMAIN-CONTAINING PROTEIN"/>
    <property type="match status" value="1"/>
</dbReference>
<dbReference type="SUPFAM" id="SSF56436">
    <property type="entry name" value="C-type lectin-like"/>
    <property type="match status" value="2"/>
</dbReference>
<dbReference type="PROSITE" id="PS00615">
    <property type="entry name" value="C_TYPE_LECTIN_1"/>
    <property type="match status" value="1"/>
</dbReference>
<dbReference type="InterPro" id="IPR050801">
    <property type="entry name" value="Ca-Dep_Lectins_ImmuneDev"/>
</dbReference>
<feature type="domain" description="C-type lectin" evidence="3">
    <location>
        <begin position="164"/>
        <end position="306"/>
    </location>
</feature>
<dbReference type="AlphaFoldDB" id="A0AAD4MUR4"/>
<evidence type="ECO:0000313" key="5">
    <source>
        <dbReference type="Proteomes" id="UP001201812"/>
    </source>
</evidence>
<evidence type="ECO:0000259" key="3">
    <source>
        <dbReference type="PROSITE" id="PS50041"/>
    </source>
</evidence>
<reference evidence="4" key="1">
    <citation type="submission" date="2022-01" db="EMBL/GenBank/DDBJ databases">
        <title>Genome Sequence Resource for Two Populations of Ditylenchus destructor, the Migratory Endoparasitic Phytonematode.</title>
        <authorList>
            <person name="Zhang H."/>
            <person name="Lin R."/>
            <person name="Xie B."/>
        </authorList>
    </citation>
    <scope>NUCLEOTIDE SEQUENCE</scope>
    <source>
        <strain evidence="4">BazhouSP</strain>
    </source>
</reference>
<dbReference type="EMBL" id="JAKKPZ010000066">
    <property type="protein sequence ID" value="KAI1704554.1"/>
    <property type="molecule type" value="Genomic_DNA"/>
</dbReference>
<dbReference type="Pfam" id="PF00059">
    <property type="entry name" value="Lectin_C"/>
    <property type="match status" value="1"/>
</dbReference>
<protein>
    <submittedName>
        <fullName evidence="4">Lectin c-type domain-containing protein</fullName>
    </submittedName>
</protein>
<dbReference type="Proteomes" id="UP001201812">
    <property type="component" value="Unassembled WGS sequence"/>
</dbReference>
<keyword evidence="5" id="KW-1185">Reference proteome</keyword>
<feature type="chain" id="PRO_5041909466" evidence="2">
    <location>
        <begin position="22"/>
        <end position="323"/>
    </location>
</feature>
<dbReference type="PANTHER" id="PTHR22801">
    <property type="entry name" value="LITHOSTATHINE"/>
    <property type="match status" value="1"/>
</dbReference>
<accession>A0AAD4MUR4</accession>
<sequence length="323" mass="36215">MSLVLLFSCLILICHLHVTTADGEDKTKPTGLPVHCPSGFITVGNRQRCLKYQENPVCYDEAQKKCLEDGGALAEISLSTENIDRVEAEVLKHNPESSDASIWVVNDNPPSGVSKWDAHCLQFSNGTASSCHIAACKHLPYFCEYYKYNPCGGDDATKRDWFYRDEECLRAVYRPDGYTFSEAIAVCAEFHENGTVATVDSRGKNELTKKLLEVEGQLNGNPPDLADAWIGLHLDLENQTATWQNGEEDDYYLREENKGKYPWAPGEPNNRVDRCPECKETCVQVNTGKDKTYWNDRSCDVKLKAVICSRPYAYRPVGTAEPP</sequence>
<evidence type="ECO:0000313" key="4">
    <source>
        <dbReference type="EMBL" id="KAI1704554.1"/>
    </source>
</evidence>
<dbReference type="Gene3D" id="3.10.100.10">
    <property type="entry name" value="Mannose-Binding Protein A, subunit A"/>
    <property type="match status" value="2"/>
</dbReference>
<gene>
    <name evidence="4" type="ORF">DdX_14188</name>
</gene>
<feature type="signal peptide" evidence="2">
    <location>
        <begin position="1"/>
        <end position="21"/>
    </location>
</feature>
<dbReference type="PROSITE" id="PS50041">
    <property type="entry name" value="C_TYPE_LECTIN_2"/>
    <property type="match status" value="1"/>
</dbReference>
<keyword evidence="2" id="KW-0732">Signal</keyword>
<comment type="caution">
    <text evidence="4">The sequence shown here is derived from an EMBL/GenBank/DDBJ whole genome shotgun (WGS) entry which is preliminary data.</text>
</comment>
<dbReference type="InterPro" id="IPR018378">
    <property type="entry name" value="C-type_lectin_CS"/>
</dbReference>
<proteinExistence type="predicted"/>
<dbReference type="CDD" id="cd00037">
    <property type="entry name" value="CLECT"/>
    <property type="match status" value="2"/>
</dbReference>
<evidence type="ECO:0000256" key="2">
    <source>
        <dbReference type="SAM" id="SignalP"/>
    </source>
</evidence>
<dbReference type="InterPro" id="IPR001304">
    <property type="entry name" value="C-type_lectin-like"/>
</dbReference>